<dbReference type="EMBL" id="AQIB01087043">
    <property type="status" value="NOT_ANNOTATED_CDS"/>
    <property type="molecule type" value="Genomic_DNA"/>
</dbReference>
<dbReference type="AlphaFoldDB" id="A0A0D9RP89"/>
<reference evidence="1 2" key="1">
    <citation type="submission" date="2014-03" db="EMBL/GenBank/DDBJ databases">
        <authorList>
            <person name="Warren W."/>
            <person name="Wilson R.K."/>
        </authorList>
    </citation>
    <scope>NUCLEOTIDE SEQUENCE</scope>
</reference>
<evidence type="ECO:0000313" key="1">
    <source>
        <dbReference type="Ensembl" id="ENSCSAP00000010428.1"/>
    </source>
</evidence>
<dbReference type="Ensembl" id="ENSCSAT00000012390.1">
    <property type="protein sequence ID" value="ENSCSAP00000010428.1"/>
    <property type="gene ID" value="ENSCSAG00000014296.1"/>
</dbReference>
<name>A0A0D9RP89_CHLSB</name>
<reference evidence="1" key="2">
    <citation type="submission" date="2025-08" db="UniProtKB">
        <authorList>
            <consortium name="Ensembl"/>
        </authorList>
    </citation>
    <scope>IDENTIFICATION</scope>
</reference>
<evidence type="ECO:0000313" key="2">
    <source>
        <dbReference type="Proteomes" id="UP000029965"/>
    </source>
</evidence>
<sequence>MEHSECPLCKPPITRLSTSGDGPCTRIPPLSSTYQCCTHHRPSTN</sequence>
<accession>A0A0D9RP89</accession>
<reference evidence="1" key="3">
    <citation type="submission" date="2025-09" db="UniProtKB">
        <authorList>
            <consortium name="Ensembl"/>
        </authorList>
    </citation>
    <scope>IDENTIFICATION</scope>
</reference>
<protein>
    <submittedName>
        <fullName evidence="1">Uncharacterized protein</fullName>
    </submittedName>
</protein>
<organism evidence="1 2">
    <name type="scientific">Chlorocebus sabaeus</name>
    <name type="common">Green monkey</name>
    <name type="synonym">Simia sabaea</name>
    <dbReference type="NCBI Taxonomy" id="60711"/>
    <lineage>
        <taxon>Eukaryota</taxon>
        <taxon>Metazoa</taxon>
        <taxon>Chordata</taxon>
        <taxon>Craniata</taxon>
        <taxon>Vertebrata</taxon>
        <taxon>Euteleostomi</taxon>
        <taxon>Mammalia</taxon>
        <taxon>Eutheria</taxon>
        <taxon>Euarchontoglires</taxon>
        <taxon>Primates</taxon>
        <taxon>Haplorrhini</taxon>
        <taxon>Catarrhini</taxon>
        <taxon>Cercopithecidae</taxon>
        <taxon>Cercopithecinae</taxon>
        <taxon>Chlorocebus</taxon>
    </lineage>
</organism>
<dbReference type="Bgee" id="ENSCSAG00000014296">
    <property type="expression patterns" value="Expressed in Ammon's horn and 7 other cell types or tissues"/>
</dbReference>
<proteinExistence type="predicted"/>
<keyword evidence="2" id="KW-1185">Reference proteome</keyword>
<dbReference type="Proteomes" id="UP000029965">
    <property type="component" value="Chromosome 4"/>
</dbReference>